<dbReference type="Gene3D" id="1.10.150.280">
    <property type="entry name" value="AF1531-like domain"/>
    <property type="match status" value="1"/>
</dbReference>
<name>A0A0E3H9N7_METTE</name>
<dbReference type="AlphaFoldDB" id="A0A0E3H9N7"/>
<dbReference type="InterPro" id="IPR012340">
    <property type="entry name" value="NA-bd_OB-fold"/>
</dbReference>
<dbReference type="EMBL" id="CP009502">
    <property type="protein sequence ID" value="AKB14424.1"/>
    <property type="molecule type" value="Genomic_DNA"/>
</dbReference>
<accession>A0A0E3H9N7</accession>
<evidence type="ECO:0000313" key="2">
    <source>
        <dbReference type="EMBL" id="AKB14424.1"/>
    </source>
</evidence>
<dbReference type="HOGENOM" id="CLU_076814_0_0_2"/>
<evidence type="ECO:0008006" key="4">
    <source>
        <dbReference type="Google" id="ProtNLM"/>
    </source>
</evidence>
<dbReference type="PATRIC" id="fig|1434121.4.peg.140"/>
<dbReference type="SUPFAM" id="SSF160975">
    <property type="entry name" value="AF1531-like"/>
    <property type="match status" value="1"/>
</dbReference>
<dbReference type="PANTHER" id="PTHR40734">
    <property type="entry name" value="TRNA-SPECIFIC ADENOSINE DEAMINASE-RELATED"/>
    <property type="match status" value="1"/>
</dbReference>
<evidence type="ECO:0000313" key="3">
    <source>
        <dbReference type="Proteomes" id="UP000056925"/>
    </source>
</evidence>
<dbReference type="Gene3D" id="2.40.50.140">
    <property type="entry name" value="Nucleic acid-binding proteins"/>
    <property type="match status" value="1"/>
</dbReference>
<dbReference type="InterPro" id="IPR007003">
    <property type="entry name" value="DUF655"/>
</dbReference>
<feature type="region of interest" description="Disordered" evidence="1">
    <location>
        <begin position="1"/>
        <end position="50"/>
    </location>
</feature>
<protein>
    <recommendedName>
        <fullName evidence="4">RNA-binding protein</fullName>
    </recommendedName>
</protein>
<gene>
    <name evidence="2" type="ORF">MSTHC_0106</name>
</gene>
<dbReference type="Proteomes" id="UP000056925">
    <property type="component" value="Chromosome"/>
</dbReference>
<organism evidence="2 3">
    <name type="scientific">Methanosarcina thermophila CHTI-55</name>
    <dbReference type="NCBI Taxonomy" id="1434121"/>
    <lineage>
        <taxon>Archaea</taxon>
        <taxon>Methanobacteriati</taxon>
        <taxon>Methanobacteriota</taxon>
        <taxon>Stenosarchaea group</taxon>
        <taxon>Methanomicrobia</taxon>
        <taxon>Methanosarcinales</taxon>
        <taxon>Methanosarcinaceae</taxon>
        <taxon>Methanosarcina</taxon>
    </lineage>
</organism>
<dbReference type="Pfam" id="PF04919">
    <property type="entry name" value="DUF655"/>
    <property type="match status" value="1"/>
</dbReference>
<dbReference type="KEGG" id="mthe:MSTHC_0106"/>
<dbReference type="PANTHER" id="PTHR40734:SF1">
    <property type="entry name" value="DNA-BINDING PROTEIN"/>
    <property type="match status" value="1"/>
</dbReference>
<evidence type="ECO:0000256" key="1">
    <source>
        <dbReference type="SAM" id="MobiDB-lite"/>
    </source>
</evidence>
<dbReference type="RefSeq" id="WP_048166544.1">
    <property type="nucleotide sequence ID" value="NZ_CP009502.1"/>
</dbReference>
<reference evidence="2 3" key="1">
    <citation type="submission" date="2014-07" db="EMBL/GenBank/DDBJ databases">
        <title>Methanogenic archaea and the global carbon cycle.</title>
        <authorList>
            <person name="Henriksen J.R."/>
            <person name="Luke J."/>
            <person name="Reinhart S."/>
            <person name="Benedict M.N."/>
            <person name="Youngblut N.D."/>
            <person name="Metcalf M.E."/>
            <person name="Whitaker R.J."/>
            <person name="Metcalf W.W."/>
        </authorList>
    </citation>
    <scope>NUCLEOTIDE SEQUENCE [LARGE SCALE GENOMIC DNA]</scope>
    <source>
        <strain evidence="2 3">CHTI-55</strain>
    </source>
</reference>
<proteinExistence type="predicted"/>
<sequence length="243" mass="27957">MRVEKSQSERPYAGRSAAEKPSYGGRRPTGKPQSNRQSERASRSSGKSQEILQEREEYAWVLDYLPYGKSVNSAASYQKKPLVQAIGDKKFTLMELVPKNGVVPQIQSRVYIGPGDRDEIDHVKQRIGYSELTAGAILELPFILEACVRSQEERFVKFFNEARSITTRLHMLDLLPGIGKKLMWSIIDERKKGEFKSFQDIRERIPSLHDPAKVIANRIEEELKDDFIKYRLFTTPPRRQKAE</sequence>
<dbReference type="GeneID" id="41601368"/>